<dbReference type="HOGENOM" id="CLU_021928_0_0_1"/>
<dbReference type="PANTHER" id="PTHR13832">
    <property type="entry name" value="PROTEIN PHOSPHATASE 2C"/>
    <property type="match status" value="1"/>
</dbReference>
<dbReference type="PANTHER" id="PTHR13832:SF792">
    <property type="entry name" value="GM14286P"/>
    <property type="match status" value="1"/>
</dbReference>
<proteinExistence type="predicted"/>
<reference evidence="3" key="1">
    <citation type="submission" date="2013-02" db="EMBL/GenBank/DDBJ databases">
        <authorList>
            <person name="Hughes D."/>
        </authorList>
    </citation>
    <scope>NUCLEOTIDE SEQUENCE</scope>
    <source>
        <strain>Durham</strain>
        <strain evidence="3">NC isolate 2 -- Noor lab</strain>
    </source>
</reference>
<dbReference type="GO" id="GO:0004741">
    <property type="term" value="F:[pyruvate dehydrogenase (acetyl-transferring)]-phosphatase activity"/>
    <property type="evidence" value="ECO:0007669"/>
    <property type="project" value="TreeGrafter"/>
</dbReference>
<dbReference type="InterPro" id="IPR036457">
    <property type="entry name" value="PPM-type-like_dom_sf"/>
</dbReference>
<organism evidence="2 3">
    <name type="scientific">Megaselia scalaris</name>
    <name type="common">Humpbacked fly</name>
    <name type="synonym">Phora scalaris</name>
    <dbReference type="NCBI Taxonomy" id="36166"/>
    <lineage>
        <taxon>Eukaryota</taxon>
        <taxon>Metazoa</taxon>
        <taxon>Ecdysozoa</taxon>
        <taxon>Arthropoda</taxon>
        <taxon>Hexapoda</taxon>
        <taxon>Insecta</taxon>
        <taxon>Pterygota</taxon>
        <taxon>Neoptera</taxon>
        <taxon>Endopterygota</taxon>
        <taxon>Diptera</taxon>
        <taxon>Brachycera</taxon>
        <taxon>Muscomorpha</taxon>
        <taxon>Platypezoidea</taxon>
        <taxon>Phoridae</taxon>
        <taxon>Megaseliini</taxon>
        <taxon>Megaselia</taxon>
    </lineage>
</organism>
<dbReference type="Proteomes" id="UP000015102">
    <property type="component" value="Unassembled WGS sequence"/>
</dbReference>
<dbReference type="PROSITE" id="PS51746">
    <property type="entry name" value="PPM_2"/>
    <property type="match status" value="1"/>
</dbReference>
<dbReference type="InterPro" id="IPR015655">
    <property type="entry name" value="PP2C"/>
</dbReference>
<dbReference type="AlphaFoldDB" id="T1GEX8"/>
<name>T1GEX8_MEGSC</name>
<dbReference type="Gene3D" id="3.60.40.10">
    <property type="entry name" value="PPM-type phosphatase domain"/>
    <property type="match status" value="1"/>
</dbReference>
<protein>
    <recommendedName>
        <fullName evidence="1">PPM-type phosphatase domain-containing protein</fullName>
    </recommendedName>
</protein>
<evidence type="ECO:0000313" key="2">
    <source>
        <dbReference type="EnsemblMetazoa" id="MESCA001902-PA"/>
    </source>
</evidence>
<evidence type="ECO:0000313" key="3">
    <source>
        <dbReference type="Proteomes" id="UP000015102"/>
    </source>
</evidence>
<dbReference type="GO" id="GO:0005739">
    <property type="term" value="C:mitochondrion"/>
    <property type="evidence" value="ECO:0007669"/>
    <property type="project" value="TreeGrafter"/>
</dbReference>
<dbReference type="EMBL" id="CAQQ02393625">
    <property type="status" value="NOT_ANNOTATED_CDS"/>
    <property type="molecule type" value="Genomic_DNA"/>
</dbReference>
<dbReference type="Pfam" id="PF00481">
    <property type="entry name" value="PP2C"/>
    <property type="match status" value="1"/>
</dbReference>
<reference evidence="2" key="2">
    <citation type="submission" date="2015-06" db="UniProtKB">
        <authorList>
            <consortium name="EnsemblMetazoa"/>
        </authorList>
    </citation>
    <scope>IDENTIFICATION</scope>
</reference>
<keyword evidence="3" id="KW-1185">Reference proteome</keyword>
<dbReference type="EnsemblMetazoa" id="MESCA001902-RA">
    <property type="protein sequence ID" value="MESCA001902-PA"/>
    <property type="gene ID" value="MESCA001902"/>
</dbReference>
<feature type="domain" description="PPM-type phosphatase" evidence="1">
    <location>
        <begin position="1"/>
        <end position="334"/>
    </location>
</feature>
<evidence type="ECO:0000259" key="1">
    <source>
        <dbReference type="PROSITE" id="PS51746"/>
    </source>
</evidence>
<dbReference type="SMART" id="SM00332">
    <property type="entry name" value="PP2Cc"/>
    <property type="match status" value="1"/>
</dbReference>
<dbReference type="CDD" id="cd00143">
    <property type="entry name" value="PP2Cc"/>
    <property type="match status" value="1"/>
</dbReference>
<dbReference type="SUPFAM" id="SSF81606">
    <property type="entry name" value="PP2C-like"/>
    <property type="match status" value="1"/>
</dbReference>
<dbReference type="InterPro" id="IPR001932">
    <property type="entry name" value="PPM-type_phosphatase-like_dom"/>
</dbReference>
<dbReference type="OMA" id="AGHTCAH"/>
<accession>T1GEX8</accession>
<sequence>MVDRKSLVNEINKGCNSQSFLRCLNDKVEFVKEIREIYEQSFKMYAQEITARKMDTIAALENAFFRLDRDLSAEALMHRNARTFAVAMSGAVACVAFLENRNLYVANTGDSGAVLGSLNSDGKWIARRLTNEHNTDNVSEINRIIAEHPKQERDTIFRQERLLGQLLPTRAFGDFRYKWTAEVIQDFVCFRSSSSSSILLYPALFDVPTRNSYHRLNPSDKFLILATDGLWEFLTPSQVVGIVGEHLANKKFLEPLRLSGQNMTLGDIALQLAQRKANQRNRPLDQNSATHLLRVALGGTEYGIEHSKISHLLSLPKDVARLYRDDITITVIYFDSDNIGKLPKASSG</sequence>
<dbReference type="STRING" id="36166.T1GEX8"/>